<organism evidence="2 3">
    <name type="scientific">Sporomusa acidovorans (strain ATCC 49682 / DSM 3132 / Mol)</name>
    <dbReference type="NCBI Taxonomy" id="1123286"/>
    <lineage>
        <taxon>Bacteria</taxon>
        <taxon>Bacillati</taxon>
        <taxon>Bacillota</taxon>
        <taxon>Negativicutes</taxon>
        <taxon>Selenomonadales</taxon>
        <taxon>Sporomusaceae</taxon>
        <taxon>Sporomusa</taxon>
    </lineage>
</organism>
<evidence type="ECO:0000313" key="2">
    <source>
        <dbReference type="EMBL" id="XFO70193.1"/>
    </source>
</evidence>
<proteinExistence type="inferred from homology"/>
<keyword evidence="3" id="KW-1185">Reference proteome</keyword>
<accession>A0ABZ3IVW3</accession>
<reference evidence="2" key="1">
    <citation type="submission" date="2024-05" db="EMBL/GenBank/DDBJ databases">
        <title>Isolation and characterization of Sporomusa carbonis sp. nov., a carboxydotrophic hydrogenogen in the genus of Sporomusa isolated from a charcoal burning pile.</title>
        <authorList>
            <person name="Boeer T."/>
            <person name="Rosenbaum F."/>
            <person name="Eysell L."/>
            <person name="Mueller V."/>
            <person name="Daniel R."/>
            <person name="Poehlein A."/>
        </authorList>
    </citation>
    <scope>NUCLEOTIDE SEQUENCE [LARGE SCALE GENOMIC DNA]</scope>
    <source>
        <strain evidence="2">DSM 3132</strain>
    </source>
</reference>
<dbReference type="InterPro" id="IPR005064">
    <property type="entry name" value="BUG"/>
</dbReference>
<gene>
    <name evidence="2" type="ORF">SPACI_001810</name>
</gene>
<dbReference type="Pfam" id="PF03401">
    <property type="entry name" value="TctC"/>
    <property type="match status" value="1"/>
</dbReference>
<evidence type="ECO:0000256" key="1">
    <source>
        <dbReference type="ARBA" id="ARBA00006987"/>
    </source>
</evidence>
<name>A0ABZ3IVW3_SPOA4</name>
<dbReference type="InterPro" id="IPR042100">
    <property type="entry name" value="Bug_dom1"/>
</dbReference>
<dbReference type="EMBL" id="CP155571">
    <property type="protein sequence ID" value="XFO70193.1"/>
    <property type="molecule type" value="Genomic_DNA"/>
</dbReference>
<evidence type="ECO:0008006" key="4">
    <source>
        <dbReference type="Google" id="ProtNLM"/>
    </source>
</evidence>
<dbReference type="Gene3D" id="3.40.190.150">
    <property type="entry name" value="Bordetella uptake gene, domain 1"/>
    <property type="match status" value="1"/>
</dbReference>
<evidence type="ECO:0000313" key="3">
    <source>
        <dbReference type="Proteomes" id="UP000216052"/>
    </source>
</evidence>
<dbReference type="Proteomes" id="UP000216052">
    <property type="component" value="Chromosome"/>
</dbReference>
<sequence length="128" mass="14435">MYVPMLLKEHVKNGTIRVLGVVNENRVTIPGFENVPTFKEQGINVTLNFWSGIAAPKGLPSAEKARLTEGLRAMVNDPEFKNNMEELEMSVQYMDPDEFGARWIEDNVKLSKIVKETGIADLITNQKK</sequence>
<comment type="similarity">
    <text evidence="1">Belongs to the UPF0065 (bug) family.</text>
</comment>
<protein>
    <recommendedName>
        <fullName evidence="4">Tripartite tricarboxylate transporter family receptor</fullName>
    </recommendedName>
</protein>
<dbReference type="Gene3D" id="3.40.190.10">
    <property type="entry name" value="Periplasmic binding protein-like II"/>
    <property type="match status" value="1"/>
</dbReference>
<dbReference type="PANTHER" id="PTHR42928">
    <property type="entry name" value="TRICARBOXYLATE-BINDING PROTEIN"/>
    <property type="match status" value="1"/>
</dbReference>
<dbReference type="PANTHER" id="PTHR42928:SF5">
    <property type="entry name" value="BLR1237 PROTEIN"/>
    <property type="match status" value="1"/>
</dbReference>